<evidence type="ECO:0000256" key="2">
    <source>
        <dbReference type="ARBA" id="ARBA00004429"/>
    </source>
</evidence>
<keyword evidence="14 20" id="KW-1133">Transmembrane helix</keyword>
<evidence type="ECO:0000256" key="3">
    <source>
        <dbReference type="ARBA" id="ARBA00008746"/>
    </source>
</evidence>
<keyword evidence="15 20" id="KW-0472">Membrane</keyword>
<evidence type="ECO:0000256" key="10">
    <source>
        <dbReference type="ARBA" id="ARBA00022741"/>
    </source>
</evidence>
<dbReference type="InterPro" id="IPR023298">
    <property type="entry name" value="ATPase_P-typ_TM_dom_sf"/>
</dbReference>
<dbReference type="Gene3D" id="1.20.1110.10">
    <property type="entry name" value="Calcium-transporting ATPase, transmembrane domain"/>
    <property type="match status" value="1"/>
</dbReference>
<comment type="catalytic activity">
    <reaction evidence="17">
        <text>Mg(2+)(out) + ATP + H2O = Mg(2+)(in) + ADP + phosphate + H(+)</text>
        <dbReference type="Rhea" id="RHEA:10260"/>
        <dbReference type="ChEBI" id="CHEBI:15377"/>
        <dbReference type="ChEBI" id="CHEBI:15378"/>
        <dbReference type="ChEBI" id="CHEBI:18420"/>
        <dbReference type="ChEBI" id="CHEBI:30616"/>
        <dbReference type="ChEBI" id="CHEBI:43474"/>
        <dbReference type="ChEBI" id="CHEBI:456216"/>
        <dbReference type="EC" id="7.2.2.14"/>
    </reaction>
</comment>
<dbReference type="SFLD" id="SFLDF00027">
    <property type="entry name" value="p-type_atpase"/>
    <property type="match status" value="1"/>
</dbReference>
<dbReference type="NCBIfam" id="TIGR01524">
    <property type="entry name" value="ATPase-IIIB_Mg"/>
    <property type="match status" value="1"/>
</dbReference>
<dbReference type="InterPro" id="IPR006415">
    <property type="entry name" value="P-type_ATPase_IIIB"/>
</dbReference>
<dbReference type="InterPro" id="IPR018303">
    <property type="entry name" value="ATPase_P-typ_P_site"/>
</dbReference>
<dbReference type="EC" id="7.2.2.14" evidence="4"/>
<comment type="subcellular location">
    <subcellularLocation>
        <location evidence="2">Cell inner membrane</location>
        <topology evidence="2">Multi-pass membrane protein</topology>
    </subcellularLocation>
</comment>
<evidence type="ECO:0000256" key="15">
    <source>
        <dbReference type="ARBA" id="ARBA00023136"/>
    </source>
</evidence>
<feature type="region of interest" description="Disordered" evidence="19">
    <location>
        <begin position="1"/>
        <end position="23"/>
    </location>
</feature>
<comment type="catalytic activity">
    <reaction evidence="18">
        <text>ATP + H2O = ADP + phosphate + H(+)</text>
        <dbReference type="Rhea" id="RHEA:13065"/>
        <dbReference type="ChEBI" id="CHEBI:15377"/>
        <dbReference type="ChEBI" id="CHEBI:15378"/>
        <dbReference type="ChEBI" id="CHEBI:30616"/>
        <dbReference type="ChEBI" id="CHEBI:43474"/>
        <dbReference type="ChEBI" id="CHEBI:456216"/>
    </reaction>
</comment>
<dbReference type="SUPFAM" id="SSF81653">
    <property type="entry name" value="Calcium ATPase, transduction domain A"/>
    <property type="match status" value="1"/>
</dbReference>
<comment type="similarity">
    <text evidence="3">Belongs to the cation transport ATPase (P-type) (TC 3.A.3) family. Type IIIB subfamily.</text>
</comment>
<dbReference type="Pfam" id="PF00690">
    <property type="entry name" value="Cation_ATPase_N"/>
    <property type="match status" value="1"/>
</dbReference>
<feature type="transmembrane region" description="Helical" evidence="20">
    <location>
        <begin position="871"/>
        <end position="891"/>
    </location>
</feature>
<evidence type="ECO:0000313" key="22">
    <source>
        <dbReference type="EMBL" id="GAA2359683.1"/>
    </source>
</evidence>
<feature type="transmembrane region" description="Helical" evidence="20">
    <location>
        <begin position="805"/>
        <end position="825"/>
    </location>
</feature>
<dbReference type="PANTHER" id="PTHR42861">
    <property type="entry name" value="CALCIUM-TRANSPORTING ATPASE"/>
    <property type="match status" value="1"/>
</dbReference>
<evidence type="ECO:0000256" key="14">
    <source>
        <dbReference type="ARBA" id="ARBA00022989"/>
    </source>
</evidence>
<evidence type="ECO:0000256" key="5">
    <source>
        <dbReference type="ARBA" id="ARBA00013555"/>
    </source>
</evidence>
<dbReference type="InterPro" id="IPR023299">
    <property type="entry name" value="ATPase_P-typ_cyto_dom_N"/>
</dbReference>
<dbReference type="Pfam" id="PF00689">
    <property type="entry name" value="Cation_ATPase_C"/>
    <property type="match status" value="1"/>
</dbReference>
<dbReference type="Gene3D" id="3.40.1110.10">
    <property type="entry name" value="Calcium-transporting ATPase, cytoplasmic domain N"/>
    <property type="match status" value="1"/>
</dbReference>
<keyword evidence="10" id="KW-0547">Nucleotide-binding</keyword>
<dbReference type="SFLD" id="SFLDG00002">
    <property type="entry name" value="C1.7:_P-type_atpase_like"/>
    <property type="match status" value="1"/>
</dbReference>
<dbReference type="NCBIfam" id="TIGR01494">
    <property type="entry name" value="ATPase_P-type"/>
    <property type="match status" value="2"/>
</dbReference>
<evidence type="ECO:0000256" key="12">
    <source>
        <dbReference type="ARBA" id="ARBA00022842"/>
    </source>
</evidence>
<dbReference type="RefSeq" id="WP_344615315.1">
    <property type="nucleotide sequence ID" value="NZ_BAAARV010000046.1"/>
</dbReference>
<comment type="caution">
    <text evidence="22">The sequence shown here is derived from an EMBL/GenBank/DDBJ whole genome shotgun (WGS) entry which is preliminary data.</text>
</comment>
<dbReference type="SUPFAM" id="SSF81665">
    <property type="entry name" value="Calcium ATPase, transmembrane domain M"/>
    <property type="match status" value="1"/>
</dbReference>
<evidence type="ECO:0000256" key="11">
    <source>
        <dbReference type="ARBA" id="ARBA00022840"/>
    </source>
</evidence>
<evidence type="ECO:0000256" key="20">
    <source>
        <dbReference type="SAM" id="Phobius"/>
    </source>
</evidence>
<keyword evidence="8" id="KW-0597">Phosphoprotein</keyword>
<gene>
    <name evidence="22" type="primary">mgtA</name>
    <name evidence="22" type="ORF">GCM10010170_054090</name>
</gene>
<keyword evidence="13" id="KW-1278">Translocase</keyword>
<dbReference type="InterPro" id="IPR023214">
    <property type="entry name" value="HAD_sf"/>
</dbReference>
<keyword evidence="12" id="KW-0460">Magnesium</keyword>
<evidence type="ECO:0000256" key="9">
    <source>
        <dbReference type="ARBA" id="ARBA00022692"/>
    </source>
</evidence>
<evidence type="ECO:0000256" key="1">
    <source>
        <dbReference type="ARBA" id="ARBA00003954"/>
    </source>
</evidence>
<evidence type="ECO:0000256" key="19">
    <source>
        <dbReference type="SAM" id="MobiDB-lite"/>
    </source>
</evidence>
<dbReference type="Proteomes" id="UP001501444">
    <property type="component" value="Unassembled WGS sequence"/>
</dbReference>
<keyword evidence="23" id="KW-1185">Reference proteome</keyword>
<comment type="function">
    <text evidence="1">Mediates magnesium influx to the cytosol.</text>
</comment>
<proteinExistence type="inferred from homology"/>
<feature type="transmembrane region" description="Helical" evidence="20">
    <location>
        <begin position="283"/>
        <end position="305"/>
    </location>
</feature>
<dbReference type="Gene3D" id="2.70.150.10">
    <property type="entry name" value="Calcium-transporting ATPase, cytoplasmic transduction domain A"/>
    <property type="match status" value="1"/>
</dbReference>
<dbReference type="InterPro" id="IPR001757">
    <property type="entry name" value="P_typ_ATPase"/>
</dbReference>
<dbReference type="SMART" id="SM00831">
    <property type="entry name" value="Cation_ATPase_N"/>
    <property type="match status" value="1"/>
</dbReference>
<feature type="transmembrane region" description="Helical" evidence="20">
    <location>
        <begin position="837"/>
        <end position="859"/>
    </location>
</feature>
<feature type="domain" description="Cation-transporting P-type ATPase N-terminal" evidence="21">
    <location>
        <begin position="35"/>
        <end position="108"/>
    </location>
</feature>
<evidence type="ECO:0000256" key="8">
    <source>
        <dbReference type="ARBA" id="ARBA00022553"/>
    </source>
</evidence>
<dbReference type="EMBL" id="BAAARV010000046">
    <property type="protein sequence ID" value="GAA2359683.1"/>
    <property type="molecule type" value="Genomic_DNA"/>
</dbReference>
<dbReference type="SUPFAM" id="SSF56784">
    <property type="entry name" value="HAD-like"/>
    <property type="match status" value="1"/>
</dbReference>
<dbReference type="PROSITE" id="PS00154">
    <property type="entry name" value="ATPASE_E1_E2"/>
    <property type="match status" value="1"/>
</dbReference>
<accession>A0ABP5TT43</accession>
<dbReference type="Gene3D" id="3.40.50.1000">
    <property type="entry name" value="HAD superfamily/HAD-like"/>
    <property type="match status" value="1"/>
</dbReference>
<feature type="transmembrane region" description="Helical" evidence="20">
    <location>
        <begin position="317"/>
        <end position="340"/>
    </location>
</feature>
<feature type="transmembrane region" description="Helical" evidence="20">
    <location>
        <begin position="771"/>
        <end position="793"/>
    </location>
</feature>
<sequence>MASAADPLIPAETVAGPADPSGEARLDPRFARLRRFAAMPPLQALRELDSSLQGLDEREAQERLARQGDNVLSAMSAHSPLAHLTRAVLDPFVVVLVLLGVVSALTGDIPGIALIGALAAISCALRVRQEYRADRAAAALQGMAATTTTVLRRARPGAAAIAREVPTDQLVPGDVVRLAGGDVVPADLLLLRCDGLAVSQALLTGESLPVSKHAALTASARAVDDAGAGVTLLEHARLCLLGATVVGGSATAVVVATGAGTYFGMSNHDLPDRRGRSTFERGVRGVSVTLIRLMLATVVAVLAVTTFSRDTWLQASLFAVACAVGLVPEMLPVVVTTVLARAQSALRAGGIVVKRLPAVHNLGAMDVLCIDKTGTLTVDRLTVACHLDPLGRSDAEPLRLAHLNASFGLQHADTPVADAIDDALIEHASQSGITADAYTARQVLGFDGTRRRATVVLRPAGQWDRELLITKGAAEHVLACCTHARIDGRDVALDATHRQRLHALADRLHTDGVRALAVAVRTRRATGRPLRPADETALTLIGYVGLLDEAKPSAAAAFSALTGHGVRIKVLTGDHPLVAARICQDAGLDPAVPVCGHEIDALDEPALAALARRTTLFARVDARQKARIVSALRRAGHTVGYVGDGVNDAPALHAADVGASVEGAVDIARHSSEVLLTGKDLAGLTDAVVAGRHAFANIAKYLKITVSSNVGNVCSVLAASATLPFLPMLPLQILLQNLLFDLSQLSLAFDHTDPAARQRPRTFDTRDLSRFVLFFGAINSLADLATFAALHHIAGAHVTPAGQALFHTAWFVENLLTQILAVHLLRGRGGTSGWSWAARPVIVTSAVVILVSLGLAATPLGAAVGLRPPPAVYYLWLAGILSVYAFVLVAAKRLYQRMFRTWL</sequence>
<dbReference type="InterPro" id="IPR006068">
    <property type="entry name" value="ATPase_P-typ_cation-transptr_C"/>
</dbReference>
<evidence type="ECO:0000259" key="21">
    <source>
        <dbReference type="SMART" id="SM00831"/>
    </source>
</evidence>
<keyword evidence="9 20" id="KW-0812">Transmembrane</keyword>
<evidence type="ECO:0000256" key="17">
    <source>
        <dbReference type="ARBA" id="ARBA00047295"/>
    </source>
</evidence>
<dbReference type="SFLD" id="SFLDS00003">
    <property type="entry name" value="Haloacid_Dehalogenase"/>
    <property type="match status" value="1"/>
</dbReference>
<evidence type="ECO:0000313" key="23">
    <source>
        <dbReference type="Proteomes" id="UP001501444"/>
    </source>
</evidence>
<dbReference type="InterPro" id="IPR036412">
    <property type="entry name" value="HAD-like_sf"/>
</dbReference>
<evidence type="ECO:0000256" key="13">
    <source>
        <dbReference type="ARBA" id="ARBA00022967"/>
    </source>
</evidence>
<keyword evidence="11" id="KW-0067">ATP-binding</keyword>
<dbReference type="InterPro" id="IPR008250">
    <property type="entry name" value="ATPase_P-typ_transduc_dom_A_sf"/>
</dbReference>
<organism evidence="22 23">
    <name type="scientific">Dactylosporangium salmoneum</name>
    <dbReference type="NCBI Taxonomy" id="53361"/>
    <lineage>
        <taxon>Bacteria</taxon>
        <taxon>Bacillati</taxon>
        <taxon>Actinomycetota</taxon>
        <taxon>Actinomycetes</taxon>
        <taxon>Micromonosporales</taxon>
        <taxon>Micromonosporaceae</taxon>
        <taxon>Dactylosporangium</taxon>
    </lineage>
</organism>
<evidence type="ECO:0000256" key="18">
    <source>
        <dbReference type="ARBA" id="ARBA00049360"/>
    </source>
</evidence>
<dbReference type="Pfam" id="PF00122">
    <property type="entry name" value="E1-E2_ATPase"/>
    <property type="match status" value="1"/>
</dbReference>
<protein>
    <recommendedName>
        <fullName evidence="5">Magnesium-transporting ATPase, P-type 1</fullName>
        <ecNumber evidence="4">7.2.2.14</ecNumber>
    </recommendedName>
    <alternativeName>
        <fullName evidence="16">Mg(2+) transport ATPase, P-type 1</fullName>
    </alternativeName>
</protein>
<dbReference type="InterPro" id="IPR004014">
    <property type="entry name" value="ATPase_P-typ_cation-transptr_N"/>
</dbReference>
<dbReference type="InterPro" id="IPR044492">
    <property type="entry name" value="P_typ_ATPase_HD_dom"/>
</dbReference>
<evidence type="ECO:0000256" key="4">
    <source>
        <dbReference type="ARBA" id="ARBA00012786"/>
    </source>
</evidence>
<evidence type="ECO:0000256" key="16">
    <source>
        <dbReference type="ARBA" id="ARBA00029806"/>
    </source>
</evidence>
<name>A0ABP5TT43_9ACTN</name>
<dbReference type="PRINTS" id="PR01836">
    <property type="entry name" value="MGATPASE"/>
</dbReference>
<reference evidence="23" key="1">
    <citation type="journal article" date="2019" name="Int. J. Syst. Evol. Microbiol.">
        <title>The Global Catalogue of Microorganisms (GCM) 10K type strain sequencing project: providing services to taxonomists for standard genome sequencing and annotation.</title>
        <authorList>
            <consortium name="The Broad Institute Genomics Platform"/>
            <consortium name="The Broad Institute Genome Sequencing Center for Infectious Disease"/>
            <person name="Wu L."/>
            <person name="Ma J."/>
        </authorList>
    </citation>
    <scope>NUCLEOTIDE SEQUENCE [LARGE SCALE GENOMIC DNA]</scope>
    <source>
        <strain evidence="23">JCM 3272</strain>
    </source>
</reference>
<keyword evidence="7" id="KW-0997">Cell inner membrane</keyword>
<keyword evidence="6" id="KW-1003">Cell membrane</keyword>
<evidence type="ECO:0000256" key="6">
    <source>
        <dbReference type="ARBA" id="ARBA00022475"/>
    </source>
</evidence>
<evidence type="ECO:0000256" key="7">
    <source>
        <dbReference type="ARBA" id="ARBA00022519"/>
    </source>
</evidence>
<dbReference type="Pfam" id="PF13246">
    <property type="entry name" value="Cation_ATPase"/>
    <property type="match status" value="1"/>
</dbReference>
<dbReference type="InterPro" id="IPR059000">
    <property type="entry name" value="ATPase_P-type_domA"/>
</dbReference>